<evidence type="ECO:0000256" key="6">
    <source>
        <dbReference type="ARBA" id="ARBA00022833"/>
    </source>
</evidence>
<dbReference type="Pfam" id="PF07973">
    <property type="entry name" value="tRNA_SAD"/>
    <property type="match status" value="1"/>
</dbReference>
<evidence type="ECO:0000256" key="8">
    <source>
        <dbReference type="ARBA" id="ARBA00022884"/>
    </source>
</evidence>
<dbReference type="GO" id="GO:0006419">
    <property type="term" value="P:alanyl-tRNA aminoacylation"/>
    <property type="evidence" value="ECO:0007669"/>
    <property type="project" value="UniProtKB-UniRule"/>
</dbReference>
<dbReference type="SUPFAM" id="SSF55681">
    <property type="entry name" value="Class II aaRS and biotin synthetases"/>
    <property type="match status" value="1"/>
</dbReference>
<evidence type="ECO:0000256" key="10">
    <source>
        <dbReference type="ARBA" id="ARBA00023146"/>
    </source>
</evidence>
<comment type="function">
    <text evidence="11">Catalyzes the attachment of alanine to tRNA(Ala) in a two-step reaction: alanine is first activated by ATP to form Ala-AMP and then transferred to the acceptor end of tRNA(Ala). Also edits incorrectly charged Ser-tRNA(Ala) and Gly-tRNA(Ala) via its editing domain.</text>
</comment>
<keyword evidence="4 11" id="KW-0479">Metal-binding</keyword>
<dbReference type="InterPro" id="IPR045864">
    <property type="entry name" value="aa-tRNA-synth_II/BPL/LPL"/>
</dbReference>
<evidence type="ECO:0000313" key="14">
    <source>
        <dbReference type="Proteomes" id="UP001156666"/>
    </source>
</evidence>
<dbReference type="InterPro" id="IPR018165">
    <property type="entry name" value="Ala-tRNA-synth_IIc_core"/>
</dbReference>
<feature type="binding site" evidence="11">
    <location>
        <position position="531"/>
    </location>
    <ligand>
        <name>Zn(2+)</name>
        <dbReference type="ChEBI" id="CHEBI:29105"/>
    </ligand>
</feature>
<proteinExistence type="inferred from homology"/>
<dbReference type="SUPFAM" id="SSF101353">
    <property type="entry name" value="Putative anticodon-binding domain of alanyl-tRNA synthetase (AlaRS)"/>
    <property type="match status" value="1"/>
</dbReference>
<keyword evidence="7 11" id="KW-0067">ATP-binding</keyword>
<dbReference type="PROSITE" id="PS50860">
    <property type="entry name" value="AA_TRNA_LIGASE_II_ALA"/>
    <property type="match status" value="1"/>
</dbReference>
<dbReference type="FunFam" id="3.30.980.10:FF:000004">
    <property type="entry name" value="Alanine--tRNA ligase, cytoplasmic"/>
    <property type="match status" value="1"/>
</dbReference>
<evidence type="ECO:0000256" key="9">
    <source>
        <dbReference type="ARBA" id="ARBA00022917"/>
    </source>
</evidence>
<dbReference type="GO" id="GO:0000049">
    <property type="term" value="F:tRNA binding"/>
    <property type="evidence" value="ECO:0007669"/>
    <property type="project" value="UniProtKB-KW"/>
</dbReference>
<dbReference type="Gene3D" id="2.40.30.130">
    <property type="match status" value="1"/>
</dbReference>
<organism evidence="13 14">
    <name type="scientific">Portibacter lacus</name>
    <dbReference type="NCBI Taxonomy" id="1099794"/>
    <lineage>
        <taxon>Bacteria</taxon>
        <taxon>Pseudomonadati</taxon>
        <taxon>Bacteroidota</taxon>
        <taxon>Saprospiria</taxon>
        <taxon>Saprospirales</taxon>
        <taxon>Haliscomenobacteraceae</taxon>
        <taxon>Portibacter</taxon>
    </lineage>
</organism>
<dbReference type="FunFam" id="3.30.930.10:FF:000011">
    <property type="entry name" value="Alanine--tRNA ligase, cytoplasmic"/>
    <property type="match status" value="1"/>
</dbReference>
<keyword evidence="14" id="KW-1185">Reference proteome</keyword>
<dbReference type="CDD" id="cd00673">
    <property type="entry name" value="AlaRS_core"/>
    <property type="match status" value="1"/>
</dbReference>
<keyword evidence="6 11" id="KW-0862">Zinc</keyword>
<dbReference type="GO" id="GO:0005737">
    <property type="term" value="C:cytoplasm"/>
    <property type="evidence" value="ECO:0007669"/>
    <property type="project" value="UniProtKB-SubCell"/>
</dbReference>
<dbReference type="InterPro" id="IPR018164">
    <property type="entry name" value="Ala-tRNA-synth_IIc_N"/>
</dbReference>
<keyword evidence="10 11" id="KW-0030">Aminoacyl-tRNA synthetase</keyword>
<dbReference type="InterPro" id="IPR009000">
    <property type="entry name" value="Transl_B-barrel_sf"/>
</dbReference>
<dbReference type="InterPro" id="IPR023033">
    <property type="entry name" value="Ala_tRNA_ligase_euk/bac"/>
</dbReference>
<dbReference type="GO" id="GO:0004813">
    <property type="term" value="F:alanine-tRNA ligase activity"/>
    <property type="evidence" value="ECO:0007669"/>
    <property type="project" value="UniProtKB-UniRule"/>
</dbReference>
<dbReference type="Gene3D" id="3.30.930.10">
    <property type="entry name" value="Bira Bifunctional Protein, Domain 2"/>
    <property type="match status" value="1"/>
</dbReference>
<dbReference type="Gene3D" id="3.30.54.20">
    <property type="match status" value="1"/>
</dbReference>
<evidence type="ECO:0000256" key="5">
    <source>
        <dbReference type="ARBA" id="ARBA00022741"/>
    </source>
</evidence>
<feature type="domain" description="Alanyl-transfer RNA synthetases family profile" evidence="12">
    <location>
        <begin position="1"/>
        <end position="674"/>
    </location>
</feature>
<dbReference type="FunFam" id="3.10.310.40:FF:000001">
    <property type="entry name" value="Alanine--tRNA ligase"/>
    <property type="match status" value="1"/>
</dbReference>
<comment type="catalytic activity">
    <reaction evidence="11">
        <text>tRNA(Ala) + L-alanine + ATP = L-alanyl-tRNA(Ala) + AMP + diphosphate</text>
        <dbReference type="Rhea" id="RHEA:12540"/>
        <dbReference type="Rhea" id="RHEA-COMP:9657"/>
        <dbReference type="Rhea" id="RHEA-COMP:9923"/>
        <dbReference type="ChEBI" id="CHEBI:30616"/>
        <dbReference type="ChEBI" id="CHEBI:33019"/>
        <dbReference type="ChEBI" id="CHEBI:57972"/>
        <dbReference type="ChEBI" id="CHEBI:78442"/>
        <dbReference type="ChEBI" id="CHEBI:78497"/>
        <dbReference type="ChEBI" id="CHEBI:456215"/>
        <dbReference type="EC" id="6.1.1.7"/>
    </reaction>
</comment>
<keyword evidence="5 11" id="KW-0547">Nucleotide-binding</keyword>
<dbReference type="GO" id="GO:0005524">
    <property type="term" value="F:ATP binding"/>
    <property type="evidence" value="ECO:0007669"/>
    <property type="project" value="UniProtKB-UniRule"/>
</dbReference>
<comment type="domain">
    <text evidence="11">Consists of three domains; the N-terminal catalytic domain, the editing domain and the C-terminal C-Ala domain. The editing domain removes incorrectly charged amino acids, while the C-Ala domain, along with tRNA(Ala), serves as a bridge to cooperatively bring together the editing and aminoacylation centers thus stimulating deacylation of misacylated tRNAs.</text>
</comment>
<feature type="binding site" evidence="11">
    <location>
        <position position="635"/>
    </location>
    <ligand>
        <name>Zn(2+)</name>
        <dbReference type="ChEBI" id="CHEBI:29105"/>
    </ligand>
</feature>
<keyword evidence="8 11" id="KW-0694">RNA-binding</keyword>
<dbReference type="HAMAP" id="MF_00036_B">
    <property type="entry name" value="Ala_tRNA_synth_B"/>
    <property type="match status" value="1"/>
</dbReference>
<comment type="cofactor">
    <cofactor evidence="11">
        <name>Zn(2+)</name>
        <dbReference type="ChEBI" id="CHEBI:29105"/>
    </cofactor>
    <text evidence="11">Binds 1 zinc ion per subunit.</text>
</comment>
<reference evidence="13" key="2">
    <citation type="submission" date="2023-01" db="EMBL/GenBank/DDBJ databases">
        <title>Draft genome sequence of Portibacter lacus strain NBRC 108769.</title>
        <authorList>
            <person name="Sun Q."/>
            <person name="Mori K."/>
        </authorList>
    </citation>
    <scope>NUCLEOTIDE SEQUENCE</scope>
    <source>
        <strain evidence="13">NBRC 108769</strain>
    </source>
</reference>
<dbReference type="InterPro" id="IPR002318">
    <property type="entry name" value="Ala-tRNA-lgiase_IIc"/>
</dbReference>
<keyword evidence="3 11" id="KW-0436">Ligase</keyword>
<gene>
    <name evidence="11 13" type="primary">alaS</name>
    <name evidence="13" type="ORF">GCM10007940_40020</name>
</gene>
<evidence type="ECO:0000256" key="4">
    <source>
        <dbReference type="ARBA" id="ARBA00022723"/>
    </source>
</evidence>
<evidence type="ECO:0000256" key="3">
    <source>
        <dbReference type="ARBA" id="ARBA00022598"/>
    </source>
</evidence>
<keyword evidence="9 11" id="KW-0648">Protein biosynthesis</keyword>
<name>A0AA37SV90_9BACT</name>
<dbReference type="Gene3D" id="3.10.310.40">
    <property type="match status" value="1"/>
</dbReference>
<keyword evidence="2 11" id="KW-0820">tRNA-binding</keyword>
<dbReference type="InterPro" id="IPR018162">
    <property type="entry name" value="Ala-tRNA-ligase_IIc_anticod-bd"/>
</dbReference>
<dbReference type="Pfam" id="PF02272">
    <property type="entry name" value="DHHA1"/>
    <property type="match status" value="1"/>
</dbReference>
<dbReference type="GO" id="GO:0002161">
    <property type="term" value="F:aminoacyl-tRNA deacylase activity"/>
    <property type="evidence" value="ECO:0007669"/>
    <property type="project" value="TreeGrafter"/>
</dbReference>
<feature type="binding site" evidence="11">
    <location>
        <position position="527"/>
    </location>
    <ligand>
        <name>Zn(2+)</name>
        <dbReference type="ChEBI" id="CHEBI:29105"/>
    </ligand>
</feature>
<dbReference type="AlphaFoldDB" id="A0AA37SV90"/>
<dbReference type="InterPro" id="IPR018163">
    <property type="entry name" value="Thr/Ala-tRNA-synth_IIc_edit"/>
</dbReference>
<keyword evidence="11" id="KW-0963">Cytoplasm</keyword>
<sequence length="837" mass="94002">MFTNAGMNQFKDFFLNNAISPNKRVADTQKCLRVTGKHNDLEDVGIDSYHHTMFEMLGNWSFGDYFKQEAIDWAWELLTEVYGIDKDRIYATVFVGDAEDFLKADSEAYEMWKAYLPEERILFFDRKDNFWEMGEQGPCGPCSEIHIDLRSDEERKAVSGGELVNMDHPQVIEIWNLVFIQFNRKADGKLEDLPEKHIDTGMGFERLCMALQGKTSNYDTDVFSEYIKDLEAASGLKYTGKYDGSSKSDIAMRVIVDHIRAVCFAIADGEMPSNTGAGYVIRRILRRAVRYYYSFLDIKEPLMYKLVNRLSNDFENVFPELKAQQDFVTQVVREEEKSFLNTLSDGLKRIEQLNLSDNCISGAEAFLLYDTYGFPIDLTKLIASERGWNIDEKGFEMALNVQRNRARNDARRSTSDWTESNDGNVRFVGYDTLEVKDAKVLKYRTVEDKNGEHIQLVLDRTPFYAEGGGQVGDQGVLVFGEEVIKVVDTKKENDLILHYIERLPLDINAKVVAKVNETDRKLTENNHSATHLLHAALRRVLGDHVAQKGSLVRAENLRFDFSHFAKLTDEQLQEVEDIVNAKIRENIPLDESRHTPIEDAKASGAMMLFGEKYGEFVRMITFGKDYSVELCGGCHVPATGNLGLFKIVSETGVAAGVRRIEAITSVAAQDYVNEQIKELTEIKNLFKGSGSAVKQVEGVLADNKALQKKIESLMSEKAGDLQGDLKNTVEVINGINFIGSKLPISDTKAAKTLAYNLEKEVGNVVIIFGIQTEDKAQLMVTISEELTKEKNLHAGNMVRELAKNIKGGGGGQAFFATAGGKDPEGIDAAIEQAKTMI</sequence>
<comment type="similarity">
    <text evidence="1 11">Belongs to the class-II aminoacyl-tRNA synthetase family.</text>
</comment>
<evidence type="ECO:0000259" key="12">
    <source>
        <dbReference type="PROSITE" id="PS50860"/>
    </source>
</evidence>
<dbReference type="PRINTS" id="PR00980">
    <property type="entry name" value="TRNASYNTHALA"/>
</dbReference>
<evidence type="ECO:0000313" key="13">
    <source>
        <dbReference type="EMBL" id="GLR19386.1"/>
    </source>
</evidence>
<dbReference type="InterPro" id="IPR050058">
    <property type="entry name" value="Ala-tRNA_ligase"/>
</dbReference>
<dbReference type="NCBIfam" id="TIGR00344">
    <property type="entry name" value="alaS"/>
    <property type="match status" value="1"/>
</dbReference>
<accession>A0AA37SV90</accession>
<feature type="binding site" evidence="11">
    <location>
        <position position="631"/>
    </location>
    <ligand>
        <name>Zn(2+)</name>
        <dbReference type="ChEBI" id="CHEBI:29105"/>
    </ligand>
</feature>
<dbReference type="SUPFAM" id="SSF55186">
    <property type="entry name" value="ThrRS/AlaRS common domain"/>
    <property type="match status" value="1"/>
</dbReference>
<dbReference type="Proteomes" id="UP001156666">
    <property type="component" value="Unassembled WGS sequence"/>
</dbReference>
<evidence type="ECO:0000256" key="11">
    <source>
        <dbReference type="HAMAP-Rule" id="MF_00036"/>
    </source>
</evidence>
<comment type="subcellular location">
    <subcellularLocation>
        <location evidence="11">Cytoplasm</location>
    </subcellularLocation>
</comment>
<dbReference type="EMBL" id="BSOH01000027">
    <property type="protein sequence ID" value="GLR19386.1"/>
    <property type="molecule type" value="Genomic_DNA"/>
</dbReference>
<protein>
    <recommendedName>
        <fullName evidence="11">Alanine--tRNA ligase</fullName>
        <ecNumber evidence="11">6.1.1.7</ecNumber>
    </recommendedName>
    <alternativeName>
        <fullName evidence="11">Alanyl-tRNA synthetase</fullName>
        <shortName evidence="11">AlaRS</shortName>
    </alternativeName>
</protein>
<reference evidence="13" key="1">
    <citation type="journal article" date="2014" name="Int. J. Syst. Evol. Microbiol.">
        <title>Complete genome sequence of Corynebacterium casei LMG S-19264T (=DSM 44701T), isolated from a smear-ripened cheese.</title>
        <authorList>
            <consortium name="US DOE Joint Genome Institute (JGI-PGF)"/>
            <person name="Walter F."/>
            <person name="Albersmeier A."/>
            <person name="Kalinowski J."/>
            <person name="Ruckert C."/>
        </authorList>
    </citation>
    <scope>NUCLEOTIDE SEQUENCE</scope>
    <source>
        <strain evidence="13">NBRC 108769</strain>
    </source>
</reference>
<dbReference type="SUPFAM" id="SSF50447">
    <property type="entry name" value="Translation proteins"/>
    <property type="match status" value="1"/>
</dbReference>
<dbReference type="InterPro" id="IPR003156">
    <property type="entry name" value="DHHA1_dom"/>
</dbReference>
<comment type="caution">
    <text evidence="13">The sequence shown here is derived from an EMBL/GenBank/DDBJ whole genome shotgun (WGS) entry which is preliminary data.</text>
</comment>
<dbReference type="PANTHER" id="PTHR11777:SF9">
    <property type="entry name" value="ALANINE--TRNA LIGASE, CYTOPLASMIC"/>
    <property type="match status" value="1"/>
</dbReference>
<evidence type="ECO:0000256" key="1">
    <source>
        <dbReference type="ARBA" id="ARBA00008226"/>
    </source>
</evidence>
<dbReference type="Pfam" id="PF01411">
    <property type="entry name" value="tRNA-synt_2c"/>
    <property type="match status" value="1"/>
</dbReference>
<evidence type="ECO:0000256" key="2">
    <source>
        <dbReference type="ARBA" id="ARBA00022555"/>
    </source>
</evidence>
<dbReference type="EC" id="6.1.1.7" evidence="11"/>
<evidence type="ECO:0000256" key="7">
    <source>
        <dbReference type="ARBA" id="ARBA00022840"/>
    </source>
</evidence>
<dbReference type="PANTHER" id="PTHR11777">
    <property type="entry name" value="ALANYL-TRNA SYNTHETASE"/>
    <property type="match status" value="1"/>
</dbReference>
<dbReference type="Gene3D" id="3.30.980.10">
    <property type="entry name" value="Threonyl-trna Synthetase, Chain A, domain 2"/>
    <property type="match status" value="1"/>
</dbReference>
<dbReference type="InterPro" id="IPR012947">
    <property type="entry name" value="tRNA_SAD"/>
</dbReference>
<dbReference type="GO" id="GO:0008270">
    <property type="term" value="F:zinc ion binding"/>
    <property type="evidence" value="ECO:0007669"/>
    <property type="project" value="UniProtKB-UniRule"/>
</dbReference>
<dbReference type="SMART" id="SM00863">
    <property type="entry name" value="tRNA_SAD"/>
    <property type="match status" value="1"/>
</dbReference>